<evidence type="ECO:0008006" key="3">
    <source>
        <dbReference type="Google" id="ProtNLM"/>
    </source>
</evidence>
<dbReference type="RefSeq" id="WP_124939801.1">
    <property type="nucleotide sequence ID" value="NZ_CP033577.1"/>
</dbReference>
<dbReference type="Proteomes" id="UP000279760">
    <property type="component" value="Chromosome 1"/>
</dbReference>
<dbReference type="InterPro" id="IPR010732">
    <property type="entry name" value="T6SS_TssG-like"/>
</dbReference>
<dbReference type="PANTHER" id="PTHR35564:SF3">
    <property type="entry name" value="TYPE VI SECRETION SYSTEM BASEPLATE SUBUNIT TSSG"/>
    <property type="match status" value="1"/>
</dbReference>
<evidence type="ECO:0000313" key="2">
    <source>
        <dbReference type="Proteomes" id="UP000279760"/>
    </source>
</evidence>
<accession>A0A3G4V5I6</accession>
<gene>
    <name evidence="1" type="ORF">ECB94_01355</name>
</gene>
<dbReference type="AlphaFoldDB" id="A0A3G4V5I6"/>
<dbReference type="PANTHER" id="PTHR35564">
    <property type="match status" value="1"/>
</dbReference>
<dbReference type="Pfam" id="PF06996">
    <property type="entry name" value="T6SS_TssG"/>
    <property type="match status" value="1"/>
</dbReference>
<dbReference type="EMBL" id="CP033577">
    <property type="protein sequence ID" value="AYV20023.1"/>
    <property type="molecule type" value="Genomic_DNA"/>
</dbReference>
<sequence>MSLNLSSSPMNSLCNQPDDFEFAQAIRVLQSYCSDNPQNRTRLKLESEVIPSGNLNDISQIEVTNRQIRLSIAKTALSGVYGVIPDYIYEELLEALHQEDEGLKAFLDVFNQRQFELTYKQETRAWLLLQNEQNNKLSNTLYHLSGLENSNRHLIQYTMLLGQNSRNIRTLEQLLNDYYELKISVQVTPYETRKLPEAATSNIGKSVRSRKNNKLGHGLLIGSRCDVPSASIKVYIEPQNRREVEQLKRDSRLANDVKSTVQHYLKDDTPVTIYLLILRQHLNAPVLSSNALSSAKLGEVDCLAPERFPQSKVRIRLR</sequence>
<proteinExistence type="predicted"/>
<protein>
    <recommendedName>
        <fullName evidence="3">Type VI secretion system baseplate subunit TssG</fullName>
    </recommendedName>
</protein>
<name>A0A3G4V5I6_9VIBR</name>
<evidence type="ECO:0000313" key="1">
    <source>
        <dbReference type="EMBL" id="AYV20023.1"/>
    </source>
</evidence>
<reference evidence="1 2" key="1">
    <citation type="submission" date="2018-11" db="EMBL/GenBank/DDBJ databases">
        <title>Complete Genome Sequence of Vbrio mediterranei 117-T6: a Potential Pathogen Bacteria Isolated from the Conchocelis of Pyropia.</title>
        <authorList>
            <person name="Liu Q."/>
        </authorList>
    </citation>
    <scope>NUCLEOTIDE SEQUENCE [LARGE SCALE GENOMIC DNA]</scope>
    <source>
        <strain evidence="1 2">117-T6</strain>
    </source>
</reference>
<organism evidence="1 2">
    <name type="scientific">Vibrio mediterranei</name>
    <dbReference type="NCBI Taxonomy" id="689"/>
    <lineage>
        <taxon>Bacteria</taxon>
        <taxon>Pseudomonadati</taxon>
        <taxon>Pseudomonadota</taxon>
        <taxon>Gammaproteobacteria</taxon>
        <taxon>Vibrionales</taxon>
        <taxon>Vibrionaceae</taxon>
        <taxon>Vibrio</taxon>
    </lineage>
</organism>